<name>A0AAI9C1V8_STEMA</name>
<dbReference type="EMBL" id="ABLOJW010000010">
    <property type="protein sequence ID" value="EKT4092599.1"/>
    <property type="molecule type" value="Genomic_DNA"/>
</dbReference>
<sequence>MEQTARLLMRLGGNAHRASPFWRTGTLRDAMPEVVAKVEAELRQDLLQDRLETVADTPTIIRPRL</sequence>
<reference evidence="1" key="1">
    <citation type="submission" date="2022-07" db="EMBL/GenBank/DDBJ databases">
        <authorList>
            <consortium name="DAFM: The Division of Animal and Food Microbiology"/>
        </authorList>
    </citation>
    <scope>NUCLEOTIDE SEQUENCE</scope>
    <source>
        <strain evidence="1">19MO01SH01-2</strain>
    </source>
</reference>
<evidence type="ECO:0000313" key="2">
    <source>
        <dbReference type="Proteomes" id="UP001218208"/>
    </source>
</evidence>
<protein>
    <submittedName>
        <fullName evidence="1">Uncharacterized protein</fullName>
    </submittedName>
</protein>
<dbReference type="AlphaFoldDB" id="A0AAI9C1V8"/>
<evidence type="ECO:0000313" key="1">
    <source>
        <dbReference type="EMBL" id="EKT4092599.1"/>
    </source>
</evidence>
<comment type="caution">
    <text evidence="1">The sequence shown here is derived from an EMBL/GenBank/DDBJ whole genome shotgun (WGS) entry which is preliminary data.</text>
</comment>
<organism evidence="1 2">
    <name type="scientific">Stenotrophomonas maltophilia</name>
    <name type="common">Pseudomonas maltophilia</name>
    <name type="synonym">Xanthomonas maltophilia</name>
    <dbReference type="NCBI Taxonomy" id="40324"/>
    <lineage>
        <taxon>Bacteria</taxon>
        <taxon>Pseudomonadati</taxon>
        <taxon>Pseudomonadota</taxon>
        <taxon>Gammaproteobacteria</taxon>
        <taxon>Lysobacterales</taxon>
        <taxon>Lysobacteraceae</taxon>
        <taxon>Stenotrophomonas</taxon>
        <taxon>Stenotrophomonas maltophilia group</taxon>
    </lineage>
</organism>
<dbReference type="Proteomes" id="UP001218208">
    <property type="component" value="Unassembled WGS sequence"/>
</dbReference>
<proteinExistence type="predicted"/>
<gene>
    <name evidence="1" type="ORF">QEG23_002116</name>
</gene>
<accession>A0AAI9C1V8</accession>